<dbReference type="EMBL" id="JRRC01508582">
    <property type="protein sequence ID" value="KHG08755.1"/>
    <property type="molecule type" value="Genomic_DNA"/>
</dbReference>
<reference evidence="2" key="1">
    <citation type="submission" date="2014-09" db="EMBL/GenBank/DDBJ databases">
        <authorList>
            <person name="Mudge J."/>
            <person name="Ramaraj T."/>
            <person name="Lindquist I.E."/>
            <person name="Bharti A.K."/>
            <person name="Sundararajan A."/>
            <person name="Cameron C.T."/>
            <person name="Woodward J.E."/>
            <person name="May G.D."/>
            <person name="Brubaker C."/>
            <person name="Broadhvest J."/>
            <person name="Wilkins T.A."/>
        </authorList>
    </citation>
    <scope>NUCLEOTIDE SEQUENCE</scope>
    <source>
        <strain evidence="2">cv. AKA8401</strain>
    </source>
</reference>
<proteinExistence type="predicted"/>
<keyword evidence="2" id="KW-1185">Reference proteome</keyword>
<evidence type="ECO:0000313" key="2">
    <source>
        <dbReference type="Proteomes" id="UP000032142"/>
    </source>
</evidence>
<dbReference type="Proteomes" id="UP000032142">
    <property type="component" value="Unassembled WGS sequence"/>
</dbReference>
<evidence type="ECO:0000313" key="1">
    <source>
        <dbReference type="EMBL" id="KHG08755.1"/>
    </source>
</evidence>
<accession>A0A0B0N7I4</accession>
<gene>
    <name evidence="1" type="ORF">F383_11291</name>
</gene>
<dbReference type="GO" id="GO:0016740">
    <property type="term" value="F:transferase activity"/>
    <property type="evidence" value="ECO:0007669"/>
    <property type="project" value="UniProtKB-KW"/>
</dbReference>
<name>A0A0B0N7I4_GOSAR</name>
<sequence length="62" mass="6970">MYGAVHWRTEAWAWLWCQESVRRCGLEPGCGVKGRNPRVSVSKVIILGPGLVKIGLFKRFGL</sequence>
<keyword evidence="1" id="KW-0808">Transferase</keyword>
<dbReference type="AlphaFoldDB" id="A0A0B0N7I4"/>
<organism evidence="1 2">
    <name type="scientific">Gossypium arboreum</name>
    <name type="common">Tree cotton</name>
    <name type="synonym">Gossypium nanking</name>
    <dbReference type="NCBI Taxonomy" id="29729"/>
    <lineage>
        <taxon>Eukaryota</taxon>
        <taxon>Viridiplantae</taxon>
        <taxon>Streptophyta</taxon>
        <taxon>Embryophyta</taxon>
        <taxon>Tracheophyta</taxon>
        <taxon>Spermatophyta</taxon>
        <taxon>Magnoliopsida</taxon>
        <taxon>eudicotyledons</taxon>
        <taxon>Gunneridae</taxon>
        <taxon>Pentapetalae</taxon>
        <taxon>rosids</taxon>
        <taxon>malvids</taxon>
        <taxon>Malvales</taxon>
        <taxon>Malvaceae</taxon>
        <taxon>Malvoideae</taxon>
        <taxon>Gossypium</taxon>
    </lineage>
</organism>
<protein>
    <submittedName>
        <fullName evidence="1">Udp-n-acetylglucosamine--n-acetylmuramyl-(Pentapeptide) pyrophosphoryl-undecaprenol n-acetylglucosamine transferase</fullName>
    </submittedName>
</protein>
<comment type="caution">
    <text evidence="1">The sequence shown here is derived from an EMBL/GenBank/DDBJ whole genome shotgun (WGS) entry which is preliminary data.</text>
</comment>